<dbReference type="Proteomes" id="UP001259347">
    <property type="component" value="Unassembled WGS sequence"/>
</dbReference>
<dbReference type="Gene3D" id="3.40.50.1820">
    <property type="entry name" value="alpha/beta hydrolase"/>
    <property type="match status" value="1"/>
</dbReference>
<dbReference type="EMBL" id="JAVDUM010000004">
    <property type="protein sequence ID" value="MDR6866636.1"/>
    <property type="molecule type" value="Genomic_DNA"/>
</dbReference>
<dbReference type="RefSeq" id="WP_310018631.1">
    <property type="nucleotide sequence ID" value="NZ_JAVDUM010000004.1"/>
</dbReference>
<evidence type="ECO:0000259" key="1">
    <source>
        <dbReference type="Pfam" id="PF12697"/>
    </source>
</evidence>
<dbReference type="Pfam" id="PF12697">
    <property type="entry name" value="Abhydrolase_6"/>
    <property type="match status" value="1"/>
</dbReference>
<reference evidence="2 3" key="1">
    <citation type="submission" date="2023-07" db="EMBL/GenBank/DDBJ databases">
        <title>Sorghum-associated microbial communities from plants grown in Nebraska, USA.</title>
        <authorList>
            <person name="Schachtman D."/>
        </authorList>
    </citation>
    <scope>NUCLEOTIDE SEQUENCE [LARGE SCALE GENOMIC DNA]</scope>
    <source>
        <strain evidence="2 3">2980</strain>
    </source>
</reference>
<accession>A0ABU1SAK0</accession>
<evidence type="ECO:0000313" key="2">
    <source>
        <dbReference type="EMBL" id="MDR6866636.1"/>
    </source>
</evidence>
<feature type="domain" description="AB hydrolase-1" evidence="1">
    <location>
        <begin position="76"/>
        <end position="273"/>
    </location>
</feature>
<name>A0ABU1SAK0_9MICO</name>
<sequence length="298" mass="31576">MPRSDQLIRSALRASGAVSPALGASLALRTFFATAPRMAVREADAATDLDARRRRVTVRGNEVVAYQWGDGTETALLLHGWRGRASQFSPLVRELVAAGLRVVSFDAPAHGASKGRRTDIRDWLEAVRLLDDGTGFDTIIGHSFGGLAALTAARHGVRARAVAVVSGAASPAAFLRVFGEGLGLDAATRARFEERFRARMGVDAADLVAQYDAVADPLPPGVELLVVHDRADRQMPDTDALRLHEAHGGRSTLLRTEGLGHSRILADDRVLDALVSLTTGQVTAPENAANAAPPVSST</sequence>
<evidence type="ECO:0000313" key="3">
    <source>
        <dbReference type="Proteomes" id="UP001259347"/>
    </source>
</evidence>
<dbReference type="InterPro" id="IPR029058">
    <property type="entry name" value="AB_hydrolase_fold"/>
</dbReference>
<dbReference type="InterPro" id="IPR000073">
    <property type="entry name" value="AB_hydrolase_1"/>
</dbReference>
<proteinExistence type="predicted"/>
<keyword evidence="3" id="KW-1185">Reference proteome</keyword>
<dbReference type="SUPFAM" id="SSF53474">
    <property type="entry name" value="alpha/beta-Hydrolases"/>
    <property type="match status" value="1"/>
</dbReference>
<comment type="caution">
    <text evidence="2">The sequence shown here is derived from an EMBL/GenBank/DDBJ whole genome shotgun (WGS) entry which is preliminary data.</text>
</comment>
<gene>
    <name evidence="2" type="ORF">J2Y69_001229</name>
</gene>
<organism evidence="2 3">
    <name type="scientific">Microbacterium resistens</name>
    <dbReference type="NCBI Taxonomy" id="156977"/>
    <lineage>
        <taxon>Bacteria</taxon>
        <taxon>Bacillati</taxon>
        <taxon>Actinomycetota</taxon>
        <taxon>Actinomycetes</taxon>
        <taxon>Micrococcales</taxon>
        <taxon>Microbacteriaceae</taxon>
        <taxon>Microbacterium</taxon>
    </lineage>
</organism>
<protein>
    <submittedName>
        <fullName evidence="2">Pimeloyl-ACP methyl ester carboxylesterase</fullName>
    </submittedName>
</protein>